<dbReference type="InterPro" id="IPR018383">
    <property type="entry name" value="UPF0324_pro"/>
</dbReference>
<keyword evidence="3" id="KW-1003">Cell membrane</keyword>
<dbReference type="AlphaFoldDB" id="A0A4P2VIB0"/>
<keyword evidence="4 7" id="KW-0812">Transmembrane</keyword>
<keyword evidence="9" id="KW-1185">Reference proteome</keyword>
<evidence type="ECO:0000256" key="2">
    <source>
        <dbReference type="ARBA" id="ARBA00007977"/>
    </source>
</evidence>
<dbReference type="GO" id="GO:0005886">
    <property type="term" value="C:plasma membrane"/>
    <property type="evidence" value="ECO:0007669"/>
    <property type="project" value="UniProtKB-SubCell"/>
</dbReference>
<dbReference type="EMBL" id="AP019368">
    <property type="protein sequence ID" value="BBH52138.1"/>
    <property type="molecule type" value="Genomic_DNA"/>
</dbReference>
<accession>A0A4P2VIB0</accession>
<dbReference type="RefSeq" id="WP_216678707.1">
    <property type="nucleotide sequence ID" value="NZ_AP019368.1"/>
</dbReference>
<evidence type="ECO:0000256" key="7">
    <source>
        <dbReference type="SAM" id="Phobius"/>
    </source>
</evidence>
<comment type="similarity">
    <text evidence="2">Belongs to the UPF0324 family.</text>
</comment>
<keyword evidence="5 7" id="KW-1133">Transmembrane helix</keyword>
<evidence type="ECO:0000256" key="1">
    <source>
        <dbReference type="ARBA" id="ARBA00004651"/>
    </source>
</evidence>
<gene>
    <name evidence="8" type="ORF">JCM31447_05770</name>
</gene>
<sequence length="328" mass="35856">MNKKSVAKISYPLCAFILLVLPLFNQAFARLNAGLAVLSGILLSLLLQNPYQKQTKEIATKFLSWSIIGLGFGMNLIKVAEVGLNGITYTIIGISFTLILGIVIGKILNNKRDMSLLISVGTAICGGSAIAALAPAIKANNNDISVSLAIIFILNALALFIFPPIGEFFNLTQEQFGLWSALAIHDTSSVVGATLAYGEQSLEMGTTVKLARAIWIVPVVFLIGVFYAKYIFKNREISKEKVKKPWFIIWFLLAAALVTWVPFLQAPGQIVRGISERMLIIILFCIGSNLSRTAIKSVGIQPFIQGILLWIIMASLTFVAIYFHKIGF</sequence>
<evidence type="ECO:0000256" key="4">
    <source>
        <dbReference type="ARBA" id="ARBA00022692"/>
    </source>
</evidence>
<proteinExistence type="inferred from homology"/>
<feature type="transmembrane region" description="Helical" evidence="7">
    <location>
        <begin position="116"/>
        <end position="138"/>
    </location>
</feature>
<protein>
    <submittedName>
        <fullName evidence="8">Putative sulfate exporter family transporter</fullName>
    </submittedName>
</protein>
<dbReference type="Proteomes" id="UP000291236">
    <property type="component" value="Chromosome"/>
</dbReference>
<dbReference type="Pfam" id="PF03601">
    <property type="entry name" value="Cons_hypoth698"/>
    <property type="match status" value="1"/>
</dbReference>
<evidence type="ECO:0000256" key="5">
    <source>
        <dbReference type="ARBA" id="ARBA00022989"/>
    </source>
</evidence>
<keyword evidence="6 7" id="KW-0472">Membrane</keyword>
<evidence type="ECO:0000256" key="3">
    <source>
        <dbReference type="ARBA" id="ARBA00022475"/>
    </source>
</evidence>
<evidence type="ECO:0000313" key="8">
    <source>
        <dbReference type="EMBL" id="BBH52138.1"/>
    </source>
</evidence>
<feature type="transmembrane region" description="Helical" evidence="7">
    <location>
        <begin position="244"/>
        <end position="264"/>
    </location>
</feature>
<dbReference type="KEGG" id="sbf:JCM31447_05770"/>
<feature type="transmembrane region" description="Helical" evidence="7">
    <location>
        <begin position="270"/>
        <end position="291"/>
    </location>
</feature>
<evidence type="ECO:0000313" key="9">
    <source>
        <dbReference type="Proteomes" id="UP000291236"/>
    </source>
</evidence>
<feature type="transmembrane region" description="Helical" evidence="7">
    <location>
        <begin position="86"/>
        <end position="104"/>
    </location>
</feature>
<feature type="transmembrane region" description="Helical" evidence="7">
    <location>
        <begin position="303"/>
        <end position="323"/>
    </location>
</feature>
<feature type="transmembrane region" description="Helical" evidence="7">
    <location>
        <begin position="9"/>
        <end position="25"/>
    </location>
</feature>
<comment type="subcellular location">
    <subcellularLocation>
        <location evidence="1">Cell membrane</location>
        <topology evidence="1">Multi-pass membrane protein</topology>
    </subcellularLocation>
</comment>
<evidence type="ECO:0000256" key="6">
    <source>
        <dbReference type="ARBA" id="ARBA00023136"/>
    </source>
</evidence>
<feature type="transmembrane region" description="Helical" evidence="7">
    <location>
        <begin position="210"/>
        <end position="232"/>
    </location>
</feature>
<dbReference type="PANTHER" id="PTHR30106:SF1">
    <property type="entry name" value="UPF0324 MEMBRANE PROTEIN FN0533"/>
    <property type="match status" value="1"/>
</dbReference>
<feature type="transmembrane region" description="Helical" evidence="7">
    <location>
        <begin position="144"/>
        <end position="164"/>
    </location>
</feature>
<dbReference type="PANTHER" id="PTHR30106">
    <property type="entry name" value="INNER MEMBRANE PROTEIN YEIH-RELATED"/>
    <property type="match status" value="1"/>
</dbReference>
<organism evidence="8 9">
    <name type="scientific">Fluviispira sanaruensis</name>
    <dbReference type="NCBI Taxonomy" id="2493639"/>
    <lineage>
        <taxon>Bacteria</taxon>
        <taxon>Pseudomonadati</taxon>
        <taxon>Bdellovibrionota</taxon>
        <taxon>Oligoflexia</taxon>
        <taxon>Silvanigrellales</taxon>
        <taxon>Silvanigrellaceae</taxon>
        <taxon>Fluviispira</taxon>
    </lineage>
</organism>
<reference evidence="8 9" key="1">
    <citation type="submission" date="2018-12" db="EMBL/GenBank/DDBJ databases">
        <title>Rubrispira sanarue gen. nov., sp., nov., a member of the order Silvanigrellales, isolated from a brackish lake in Hamamatsu Japan.</title>
        <authorList>
            <person name="Maejima Y."/>
            <person name="Iino T."/>
            <person name="Muraguchi Y."/>
            <person name="Fukuda K."/>
            <person name="Nojiri H."/>
            <person name="Ohkuma M."/>
            <person name="Moriuchi R."/>
            <person name="Dohra H."/>
            <person name="Kimbara K."/>
            <person name="Shintani M."/>
        </authorList>
    </citation>
    <scope>NUCLEOTIDE SEQUENCE [LARGE SCALE GENOMIC DNA]</scope>
    <source>
        <strain evidence="8 9">RF1110005</strain>
    </source>
</reference>
<name>A0A4P2VIB0_FLUSA</name>
<feature type="transmembrane region" description="Helical" evidence="7">
    <location>
        <begin position="31"/>
        <end position="50"/>
    </location>
</feature>
<feature type="transmembrane region" description="Helical" evidence="7">
    <location>
        <begin position="176"/>
        <end position="198"/>
    </location>
</feature>
<feature type="transmembrane region" description="Helical" evidence="7">
    <location>
        <begin position="62"/>
        <end position="80"/>
    </location>
</feature>